<dbReference type="AlphaFoldDB" id="A0A4Z1FKP4"/>
<sequence length="66" mass="7830">MFLSQGHPEARFFGPRYQRAATPMAQEYDKCNYRDAELPYYSGLRVIWEVLKSINYLEDGFPYCII</sequence>
<comment type="caution">
    <text evidence="1">The sequence shown here is derived from an EMBL/GenBank/DDBJ whole genome shotgun (WGS) entry which is preliminary data.</text>
</comment>
<keyword evidence="2" id="KW-1185">Reference proteome</keyword>
<organism evidence="1 2">
    <name type="scientific">Botrytis paeoniae</name>
    <dbReference type="NCBI Taxonomy" id="278948"/>
    <lineage>
        <taxon>Eukaryota</taxon>
        <taxon>Fungi</taxon>
        <taxon>Dikarya</taxon>
        <taxon>Ascomycota</taxon>
        <taxon>Pezizomycotina</taxon>
        <taxon>Leotiomycetes</taxon>
        <taxon>Helotiales</taxon>
        <taxon>Sclerotiniaceae</taxon>
        <taxon>Botrytis</taxon>
    </lineage>
</organism>
<evidence type="ECO:0000313" key="2">
    <source>
        <dbReference type="Proteomes" id="UP000297910"/>
    </source>
</evidence>
<dbReference type="Proteomes" id="UP000297910">
    <property type="component" value="Unassembled WGS sequence"/>
</dbReference>
<accession>A0A4Z1FKP4</accession>
<dbReference type="EMBL" id="PQXI01000140">
    <property type="protein sequence ID" value="TGO23223.1"/>
    <property type="molecule type" value="Genomic_DNA"/>
</dbReference>
<reference evidence="1 2" key="1">
    <citation type="submission" date="2017-12" db="EMBL/GenBank/DDBJ databases">
        <title>Comparative genomics of Botrytis spp.</title>
        <authorList>
            <person name="Valero-Jimenez C.A."/>
            <person name="Tapia P."/>
            <person name="Veloso J."/>
            <person name="Silva-Moreno E."/>
            <person name="Staats M."/>
            <person name="Valdes J.H."/>
            <person name="Van Kan J.A.L."/>
        </authorList>
    </citation>
    <scope>NUCLEOTIDE SEQUENCE [LARGE SCALE GENOMIC DNA]</scope>
    <source>
        <strain evidence="1 2">Bp0003</strain>
    </source>
</reference>
<proteinExistence type="predicted"/>
<gene>
    <name evidence="1" type="ORF">BPAE_0140g00160</name>
</gene>
<protein>
    <submittedName>
        <fullName evidence="1">Uncharacterized protein</fullName>
    </submittedName>
</protein>
<name>A0A4Z1FKP4_9HELO</name>
<evidence type="ECO:0000313" key="1">
    <source>
        <dbReference type="EMBL" id="TGO23223.1"/>
    </source>
</evidence>